<sequence length="238" mass="26270">MPQTLSCAVHQPNLFPRLSTLGKLFRADVWVVLDDVQFNGRDYQHRARLAAAADPEDQRWLTVPVHRPRGRASRIRELRPADPAAAHRTMSRLIRQYYGRCPHWAETAGIVDEVLAALALHERLAVVAEVSVRAMLDRMGWPGAVVHSSELAAREGRSERLADLTAAVGAGTYLCGPGGARYLSERPFAERGLRVRYPSPPPLTRERGMRTASALWAFAGRGAAGVRDCLVPDRVPAQ</sequence>
<evidence type="ECO:0008006" key="3">
    <source>
        <dbReference type="Google" id="ProtNLM"/>
    </source>
</evidence>
<comment type="caution">
    <text evidence="1">The sequence shown here is derived from an EMBL/GenBank/DDBJ whole genome shotgun (WGS) entry which is preliminary data.</text>
</comment>
<organism evidence="1 2">
    <name type="scientific">Amycolatopsis viridis</name>
    <dbReference type="NCBI Taxonomy" id="185678"/>
    <lineage>
        <taxon>Bacteria</taxon>
        <taxon>Bacillati</taxon>
        <taxon>Actinomycetota</taxon>
        <taxon>Actinomycetes</taxon>
        <taxon>Pseudonocardiales</taxon>
        <taxon>Pseudonocardiaceae</taxon>
        <taxon>Amycolatopsis</taxon>
    </lineage>
</organism>
<keyword evidence="2" id="KW-1185">Reference proteome</keyword>
<protein>
    <recommendedName>
        <fullName evidence="3">WbqC-like protein</fullName>
    </recommendedName>
</protein>
<name>A0ABX0SUF4_9PSEU</name>
<dbReference type="Proteomes" id="UP000754495">
    <property type="component" value="Unassembled WGS sequence"/>
</dbReference>
<dbReference type="Pfam" id="PF08889">
    <property type="entry name" value="WbqC"/>
    <property type="match status" value="1"/>
</dbReference>
<dbReference type="InterPro" id="IPR014985">
    <property type="entry name" value="WbqC"/>
</dbReference>
<gene>
    <name evidence="1" type="ORF">FHX46_002718</name>
</gene>
<dbReference type="RefSeq" id="WP_313886122.1">
    <property type="nucleotide sequence ID" value="NZ_JAANOU010000001.1"/>
</dbReference>
<evidence type="ECO:0000313" key="2">
    <source>
        <dbReference type="Proteomes" id="UP000754495"/>
    </source>
</evidence>
<dbReference type="EMBL" id="JAANOU010000001">
    <property type="protein sequence ID" value="NIH80188.1"/>
    <property type="molecule type" value="Genomic_DNA"/>
</dbReference>
<evidence type="ECO:0000313" key="1">
    <source>
        <dbReference type="EMBL" id="NIH80188.1"/>
    </source>
</evidence>
<proteinExistence type="predicted"/>
<reference evidence="1 2" key="1">
    <citation type="submission" date="2020-03" db="EMBL/GenBank/DDBJ databases">
        <title>Sequencing the genomes of 1000 actinobacteria strains.</title>
        <authorList>
            <person name="Klenk H.-P."/>
        </authorList>
    </citation>
    <scope>NUCLEOTIDE SEQUENCE [LARGE SCALE GENOMIC DNA]</scope>
    <source>
        <strain evidence="1 2">DSM 45668</strain>
    </source>
</reference>
<accession>A0ABX0SUF4</accession>